<evidence type="ECO:0000256" key="6">
    <source>
        <dbReference type="ARBA" id="ARBA00023242"/>
    </source>
</evidence>
<dbReference type="RefSeq" id="XP_040724523.1">
    <property type="nucleotide sequence ID" value="XM_040867842.1"/>
</dbReference>
<evidence type="ECO:0000256" key="7">
    <source>
        <dbReference type="PROSITE-ProRule" id="PRU00146"/>
    </source>
</evidence>
<reference evidence="10 11" key="1">
    <citation type="submission" date="2016-07" db="EMBL/GenBank/DDBJ databases">
        <title>Pervasive Adenine N6-methylation of Active Genes in Fungi.</title>
        <authorList>
            <consortium name="DOE Joint Genome Institute"/>
            <person name="Mondo S.J."/>
            <person name="Dannebaum R.O."/>
            <person name="Kuo R.C."/>
            <person name="Labutti K."/>
            <person name="Haridas S."/>
            <person name="Kuo A."/>
            <person name="Salamov A."/>
            <person name="Ahrendt S.R."/>
            <person name="Lipzen A."/>
            <person name="Sullivan W."/>
            <person name="Andreopoulos W.B."/>
            <person name="Clum A."/>
            <person name="Lindquist E."/>
            <person name="Daum C."/>
            <person name="Ramamoorthy G.K."/>
            <person name="Gryganskyi A."/>
            <person name="Culley D."/>
            <person name="Magnuson J.K."/>
            <person name="James T.Y."/>
            <person name="O'Malley M.A."/>
            <person name="Stajich J.E."/>
            <person name="Spatafora J.W."/>
            <person name="Visel A."/>
            <person name="Grigoriev I.V."/>
        </authorList>
    </citation>
    <scope>NUCLEOTIDE SEQUENCE [LARGE SCALE GENOMIC DNA]</scope>
    <source>
        <strain evidence="10 11">12-1054</strain>
    </source>
</reference>
<protein>
    <submittedName>
        <fullName evidence="10">PHD-zinc-finger like domain-domain-containing protein</fullName>
    </submittedName>
</protein>
<feature type="domain" description="PHD-type" evidence="9">
    <location>
        <begin position="164"/>
        <end position="261"/>
    </location>
</feature>
<comment type="caution">
    <text evidence="10">The sequence shown here is derived from an EMBL/GenBank/DDBJ whole genome shotgun (WGS) entry which is preliminary data.</text>
</comment>
<sequence>MRDNRIQLNSNAIAFGYQADKPVERPSEAYVRTLDLPETDLSDRVEYDMDEQDDFWLEAYNVRRRLREGDSISREIFEITLTKIEKEWAALERRIPKPEKKRQDDHASEDAKCSICDDGECENTNAIVFCDGCNLAVHQECYGVPYIPEGQWLCRKCFASPIDPVSCLFCPAKQGAFKQTSDLHWAHLLCTNWIPEVAVGNPVFMEPIEGVNNIPSSRWKLNCYICKLKVGACIQCSHKACYASFHVTCARRAKLFLQHNP</sequence>
<dbReference type="Pfam" id="PF13831">
    <property type="entry name" value="PHD_2"/>
    <property type="match status" value="1"/>
</dbReference>
<dbReference type="PANTHER" id="PTHR13793:SF107">
    <property type="entry name" value="BROMODOMAIN-CONTAINING PROTEIN HOMOLOG"/>
    <property type="match status" value="1"/>
</dbReference>
<dbReference type="OrthoDB" id="20839at2759"/>
<evidence type="ECO:0000256" key="2">
    <source>
        <dbReference type="ARBA" id="ARBA00022723"/>
    </source>
</evidence>
<dbReference type="GO" id="GO:0006357">
    <property type="term" value="P:regulation of transcription by RNA polymerase II"/>
    <property type="evidence" value="ECO:0007669"/>
    <property type="project" value="TreeGrafter"/>
</dbReference>
<dbReference type="InterPro" id="IPR050701">
    <property type="entry name" value="Histone_Mod_Regulator"/>
</dbReference>
<dbReference type="GO" id="GO:0005634">
    <property type="term" value="C:nucleus"/>
    <property type="evidence" value="ECO:0007669"/>
    <property type="project" value="UniProtKB-SubCell"/>
</dbReference>
<dbReference type="PROSITE" id="PS01359">
    <property type="entry name" value="ZF_PHD_1"/>
    <property type="match status" value="1"/>
</dbReference>
<keyword evidence="4 7" id="KW-0863">Zinc-finger</keyword>
<dbReference type="Pfam" id="PF13832">
    <property type="entry name" value="zf-HC5HC2H_2"/>
    <property type="match status" value="1"/>
</dbReference>
<dbReference type="SUPFAM" id="SSF57903">
    <property type="entry name" value="FYVE/PHD zinc finger"/>
    <property type="match status" value="1"/>
</dbReference>
<dbReference type="GeneID" id="63784441"/>
<dbReference type="Pfam" id="PF10513">
    <property type="entry name" value="EPL1"/>
    <property type="match status" value="1"/>
</dbReference>
<dbReference type="InterPro" id="IPR019787">
    <property type="entry name" value="Znf_PHD-finger"/>
</dbReference>
<keyword evidence="11" id="KW-1185">Reference proteome</keyword>
<comment type="subcellular location">
    <subcellularLocation>
        <location evidence="1">Nucleus</location>
    </subcellularLocation>
</comment>
<dbReference type="InterPro" id="IPR011011">
    <property type="entry name" value="Znf_FYVE_PHD"/>
</dbReference>
<evidence type="ECO:0000313" key="10">
    <source>
        <dbReference type="EMBL" id="ORY80878.1"/>
    </source>
</evidence>
<accession>A0A1Y2FAD4</accession>
<dbReference type="PANTHER" id="PTHR13793">
    <property type="entry name" value="PHD FINGER PROTEINS"/>
    <property type="match status" value="1"/>
</dbReference>
<dbReference type="SMART" id="SM00249">
    <property type="entry name" value="PHD"/>
    <property type="match status" value="2"/>
</dbReference>
<keyword evidence="6" id="KW-0539">Nucleus</keyword>
<dbReference type="InterPro" id="IPR019542">
    <property type="entry name" value="Enhancer_polycomb-like_N"/>
</dbReference>
<evidence type="ECO:0000259" key="8">
    <source>
        <dbReference type="PROSITE" id="PS50016"/>
    </source>
</evidence>
<dbReference type="PROSITE" id="PS50016">
    <property type="entry name" value="ZF_PHD_2"/>
    <property type="match status" value="1"/>
</dbReference>
<keyword evidence="5" id="KW-0862">Zinc</keyword>
<proteinExistence type="predicted"/>
<dbReference type="GO" id="GO:0032991">
    <property type="term" value="C:protein-containing complex"/>
    <property type="evidence" value="ECO:0007669"/>
    <property type="project" value="UniProtKB-ARBA"/>
</dbReference>
<evidence type="ECO:0000313" key="11">
    <source>
        <dbReference type="Proteomes" id="UP000193685"/>
    </source>
</evidence>
<organism evidence="10 11">
    <name type="scientific">Protomyces lactucae-debilis</name>
    <dbReference type="NCBI Taxonomy" id="2754530"/>
    <lineage>
        <taxon>Eukaryota</taxon>
        <taxon>Fungi</taxon>
        <taxon>Dikarya</taxon>
        <taxon>Ascomycota</taxon>
        <taxon>Taphrinomycotina</taxon>
        <taxon>Taphrinomycetes</taxon>
        <taxon>Taphrinales</taxon>
        <taxon>Protomycetaceae</taxon>
        <taxon>Protomyces</taxon>
    </lineage>
</organism>
<dbReference type="STRING" id="56484.A0A1Y2FAD4"/>
<dbReference type="GO" id="GO:0008270">
    <property type="term" value="F:zinc ion binding"/>
    <property type="evidence" value="ECO:0007669"/>
    <property type="project" value="UniProtKB-KW"/>
</dbReference>
<dbReference type="PROSITE" id="PS51805">
    <property type="entry name" value="EPHD"/>
    <property type="match status" value="1"/>
</dbReference>
<dbReference type="InterPro" id="IPR034732">
    <property type="entry name" value="EPHD"/>
</dbReference>
<evidence type="ECO:0000256" key="1">
    <source>
        <dbReference type="ARBA" id="ARBA00004123"/>
    </source>
</evidence>
<dbReference type="FunFam" id="3.30.40.10:FF:000008">
    <property type="entry name" value="Bromodomain containing 1, isoform CRA_a"/>
    <property type="match status" value="1"/>
</dbReference>
<keyword evidence="3" id="KW-0677">Repeat</keyword>
<dbReference type="CDD" id="cd15572">
    <property type="entry name" value="PHD_BRPF"/>
    <property type="match status" value="1"/>
</dbReference>
<dbReference type="FunFam" id="3.30.40.10:FF:000007">
    <property type="entry name" value="Bromodomain containing 1, isoform CRA_b"/>
    <property type="match status" value="1"/>
</dbReference>
<feature type="domain" description="PHD-type" evidence="8">
    <location>
        <begin position="110"/>
        <end position="160"/>
    </location>
</feature>
<feature type="non-terminal residue" evidence="10">
    <location>
        <position position="261"/>
    </location>
</feature>
<evidence type="ECO:0000256" key="3">
    <source>
        <dbReference type="ARBA" id="ARBA00022737"/>
    </source>
</evidence>
<dbReference type="Gene3D" id="3.30.40.10">
    <property type="entry name" value="Zinc/RING finger domain, C3HC4 (zinc finger)"/>
    <property type="match status" value="2"/>
</dbReference>
<gene>
    <name evidence="10" type="ORF">BCR37DRAFT_348416</name>
</gene>
<dbReference type="AlphaFoldDB" id="A0A1Y2FAD4"/>
<evidence type="ECO:0000259" key="9">
    <source>
        <dbReference type="PROSITE" id="PS51805"/>
    </source>
</evidence>
<dbReference type="EMBL" id="MCFI01000012">
    <property type="protein sequence ID" value="ORY80878.1"/>
    <property type="molecule type" value="Genomic_DNA"/>
</dbReference>
<keyword evidence="2" id="KW-0479">Metal-binding</keyword>
<name>A0A1Y2FAD4_PROLT</name>
<dbReference type="InterPro" id="IPR019786">
    <property type="entry name" value="Zinc_finger_PHD-type_CS"/>
</dbReference>
<dbReference type="InterPro" id="IPR013083">
    <property type="entry name" value="Znf_RING/FYVE/PHD"/>
</dbReference>
<evidence type="ECO:0000256" key="5">
    <source>
        <dbReference type="ARBA" id="ARBA00022833"/>
    </source>
</evidence>
<evidence type="ECO:0000256" key="4">
    <source>
        <dbReference type="ARBA" id="ARBA00022771"/>
    </source>
</evidence>
<dbReference type="Proteomes" id="UP000193685">
    <property type="component" value="Unassembled WGS sequence"/>
</dbReference>
<dbReference type="InterPro" id="IPR001965">
    <property type="entry name" value="Znf_PHD"/>
</dbReference>